<dbReference type="PANTHER" id="PTHR42756">
    <property type="entry name" value="TRANSCRIPTIONAL REGULATOR, MARR"/>
    <property type="match status" value="1"/>
</dbReference>
<name>A0A1C0Y6Z7_9BACL</name>
<dbReference type="EMBL" id="MASJ01000039">
    <property type="protein sequence ID" value="OCS82913.1"/>
    <property type="molecule type" value="Genomic_DNA"/>
</dbReference>
<evidence type="ECO:0000313" key="6">
    <source>
        <dbReference type="Proteomes" id="UP000093199"/>
    </source>
</evidence>
<keyword evidence="1" id="KW-0805">Transcription regulation</keyword>
<dbReference type="InterPro" id="IPR036388">
    <property type="entry name" value="WH-like_DNA-bd_sf"/>
</dbReference>
<dbReference type="Gene3D" id="1.10.10.10">
    <property type="entry name" value="Winged helix-like DNA-binding domain superfamily/Winged helix DNA-binding domain"/>
    <property type="match status" value="1"/>
</dbReference>
<dbReference type="PRINTS" id="PR00598">
    <property type="entry name" value="HTHMARR"/>
</dbReference>
<reference evidence="5 6" key="1">
    <citation type="submission" date="2016-07" db="EMBL/GenBank/DDBJ databases">
        <title>Caryophanon tenue genome sequencing.</title>
        <authorList>
            <person name="Verma A."/>
            <person name="Pal Y."/>
            <person name="Krishnamurthi S."/>
        </authorList>
    </citation>
    <scope>NUCLEOTIDE SEQUENCE [LARGE SCALE GENOMIC DNA]</scope>
    <source>
        <strain evidence="5 6">DSM 14152</strain>
    </source>
</reference>
<dbReference type="SMART" id="SM00347">
    <property type="entry name" value="HTH_MARR"/>
    <property type="match status" value="1"/>
</dbReference>
<dbReference type="InterPro" id="IPR000835">
    <property type="entry name" value="HTH_MarR-typ"/>
</dbReference>
<dbReference type="PROSITE" id="PS50995">
    <property type="entry name" value="HTH_MARR_2"/>
    <property type="match status" value="1"/>
</dbReference>
<dbReference type="Pfam" id="PF01047">
    <property type="entry name" value="MarR"/>
    <property type="match status" value="1"/>
</dbReference>
<evidence type="ECO:0000256" key="3">
    <source>
        <dbReference type="ARBA" id="ARBA00023163"/>
    </source>
</evidence>
<dbReference type="GO" id="GO:0003700">
    <property type="term" value="F:DNA-binding transcription factor activity"/>
    <property type="evidence" value="ECO:0007669"/>
    <property type="project" value="InterPro"/>
</dbReference>
<feature type="domain" description="HTH marR-type" evidence="4">
    <location>
        <begin position="5"/>
        <end position="137"/>
    </location>
</feature>
<dbReference type="InterPro" id="IPR023187">
    <property type="entry name" value="Tscrpt_reg_MarR-type_CS"/>
</dbReference>
<organism evidence="5 6">
    <name type="scientific">Caryophanon tenue</name>
    <dbReference type="NCBI Taxonomy" id="33978"/>
    <lineage>
        <taxon>Bacteria</taxon>
        <taxon>Bacillati</taxon>
        <taxon>Bacillota</taxon>
        <taxon>Bacilli</taxon>
        <taxon>Bacillales</taxon>
        <taxon>Caryophanaceae</taxon>
        <taxon>Caryophanon</taxon>
    </lineage>
</organism>
<gene>
    <name evidence="5" type="ORF">A6M13_05800</name>
</gene>
<dbReference type="RefSeq" id="WP_066547628.1">
    <property type="nucleotide sequence ID" value="NZ_MASJ01000039.1"/>
</dbReference>
<dbReference type="PANTHER" id="PTHR42756:SF1">
    <property type="entry name" value="TRANSCRIPTIONAL REPRESSOR OF EMRAB OPERON"/>
    <property type="match status" value="1"/>
</dbReference>
<comment type="caution">
    <text evidence="5">The sequence shown here is derived from an EMBL/GenBank/DDBJ whole genome shotgun (WGS) entry which is preliminary data.</text>
</comment>
<sequence>MEELQLKAMTVMMRASQYMAEVSRQDIKRYGLNITEFAVLELLYHRGDQPIQMIGKKILIASSSITYVVDKLEKKGYVKRVHCATDRRVIFAAITDEGRTFMEGIFPQHAQQMAKMFEGLTEQELETLVSITKRVGKTAQNSL</sequence>
<dbReference type="OrthoDB" id="9799747at2"/>
<dbReference type="PROSITE" id="PS01117">
    <property type="entry name" value="HTH_MARR_1"/>
    <property type="match status" value="1"/>
</dbReference>
<evidence type="ECO:0000256" key="2">
    <source>
        <dbReference type="ARBA" id="ARBA00023125"/>
    </source>
</evidence>
<dbReference type="SUPFAM" id="SSF46785">
    <property type="entry name" value="Winged helix' DNA-binding domain"/>
    <property type="match status" value="1"/>
</dbReference>
<dbReference type="STRING" id="33978.A6M13_05800"/>
<accession>A0A1C0Y6Z7</accession>
<dbReference type="GO" id="GO:0003677">
    <property type="term" value="F:DNA binding"/>
    <property type="evidence" value="ECO:0007669"/>
    <property type="project" value="UniProtKB-KW"/>
</dbReference>
<keyword evidence="3" id="KW-0804">Transcription</keyword>
<proteinExistence type="predicted"/>
<keyword evidence="6" id="KW-1185">Reference proteome</keyword>
<dbReference type="AlphaFoldDB" id="A0A1C0Y6Z7"/>
<protein>
    <submittedName>
        <fullName evidence="5">MarR family transcriptional regulator</fullName>
    </submittedName>
</protein>
<keyword evidence="2" id="KW-0238">DNA-binding</keyword>
<evidence type="ECO:0000313" key="5">
    <source>
        <dbReference type="EMBL" id="OCS82913.1"/>
    </source>
</evidence>
<evidence type="ECO:0000256" key="1">
    <source>
        <dbReference type="ARBA" id="ARBA00023015"/>
    </source>
</evidence>
<evidence type="ECO:0000259" key="4">
    <source>
        <dbReference type="PROSITE" id="PS50995"/>
    </source>
</evidence>
<dbReference type="Proteomes" id="UP000093199">
    <property type="component" value="Unassembled WGS sequence"/>
</dbReference>
<dbReference type="InterPro" id="IPR036390">
    <property type="entry name" value="WH_DNA-bd_sf"/>
</dbReference>